<evidence type="ECO:0000256" key="1">
    <source>
        <dbReference type="SAM" id="MobiDB-lite"/>
    </source>
</evidence>
<protein>
    <submittedName>
        <fullName evidence="2">Uncharacterized protein</fullName>
    </submittedName>
</protein>
<dbReference type="GeneID" id="63783061"/>
<feature type="compositionally biased region" description="Basic and acidic residues" evidence="1">
    <location>
        <begin position="97"/>
        <end position="109"/>
    </location>
</feature>
<gene>
    <name evidence="2" type="ORF">BCR37DRAFT_221874</name>
</gene>
<feature type="region of interest" description="Disordered" evidence="1">
    <location>
        <begin position="383"/>
        <end position="439"/>
    </location>
</feature>
<keyword evidence="3" id="KW-1185">Reference proteome</keyword>
<accession>A0A1Y2ERW3</accession>
<sequence>MCWWLGLYGVRPVARFCFGAQQHTSTRTRPLALVDRQWQGPMAGEEDEDDWGEIDFSSLRQSISKERHLPSTHARDTSTASSGRGFIALDELSMHSDKSQATSLDKDATIRSNSARHGPGSMGVQTLPKPPVNRTVPRPLPSSAGNDRVHHIAKTAAPSRVSLPTRVLSRYSETADDDVDFDCLDVVSTPKNERARRVQDRLRQGLQPRRHIPTPSDLGRISAWQADEQGVGKEESFDEDFELPEHLVLDKGHLITNKLRSRALETDEWDEPSHPQRHKTHPRSGHGRESTGSSSFSLSVTSTVDSEDVTDGLELPDVQVDLRKRFKDNTDRRAAGETLRGLSTAHSAHESMLQGLVLDADMFVSAPGIKHANVRRGIASSPSALHSTVRPSGTLKARLPIPAFGTDDSMRADNSMRQESTTKTRRSTSHHSTEKQPRQ</sequence>
<feature type="non-terminal residue" evidence="2">
    <location>
        <position position="439"/>
    </location>
</feature>
<name>A0A1Y2ERW3_PROLT</name>
<comment type="caution">
    <text evidence="2">The sequence shown here is derived from an EMBL/GenBank/DDBJ whole genome shotgun (WGS) entry which is preliminary data.</text>
</comment>
<dbReference type="RefSeq" id="XP_040721982.1">
    <property type="nucleotide sequence ID" value="XM_040866462.1"/>
</dbReference>
<feature type="region of interest" description="Disordered" evidence="1">
    <location>
        <begin position="97"/>
        <end position="133"/>
    </location>
</feature>
<dbReference type="EMBL" id="MCFI01000030">
    <property type="protein sequence ID" value="ORY74333.1"/>
    <property type="molecule type" value="Genomic_DNA"/>
</dbReference>
<reference evidence="2 3" key="1">
    <citation type="submission" date="2016-07" db="EMBL/GenBank/DDBJ databases">
        <title>Pervasive Adenine N6-methylation of Active Genes in Fungi.</title>
        <authorList>
            <consortium name="DOE Joint Genome Institute"/>
            <person name="Mondo S.J."/>
            <person name="Dannebaum R.O."/>
            <person name="Kuo R.C."/>
            <person name="Labutti K."/>
            <person name="Haridas S."/>
            <person name="Kuo A."/>
            <person name="Salamov A."/>
            <person name="Ahrendt S.R."/>
            <person name="Lipzen A."/>
            <person name="Sullivan W."/>
            <person name="Andreopoulos W.B."/>
            <person name="Clum A."/>
            <person name="Lindquist E."/>
            <person name="Daum C."/>
            <person name="Ramamoorthy G.K."/>
            <person name="Gryganskyi A."/>
            <person name="Culley D."/>
            <person name="Magnuson J.K."/>
            <person name="James T.Y."/>
            <person name="O'Malley M.A."/>
            <person name="Stajich J.E."/>
            <person name="Spatafora J.W."/>
            <person name="Visel A."/>
            <person name="Grigoriev I.V."/>
        </authorList>
    </citation>
    <scope>NUCLEOTIDE SEQUENCE [LARGE SCALE GENOMIC DNA]</scope>
    <source>
        <strain evidence="2 3">12-1054</strain>
    </source>
</reference>
<feature type="compositionally biased region" description="Low complexity" evidence="1">
    <location>
        <begin position="290"/>
        <end position="304"/>
    </location>
</feature>
<feature type="compositionally biased region" description="Basic residues" evidence="1">
    <location>
        <begin position="275"/>
        <end position="285"/>
    </location>
</feature>
<organism evidence="2 3">
    <name type="scientific">Protomyces lactucae-debilis</name>
    <dbReference type="NCBI Taxonomy" id="2754530"/>
    <lineage>
        <taxon>Eukaryota</taxon>
        <taxon>Fungi</taxon>
        <taxon>Dikarya</taxon>
        <taxon>Ascomycota</taxon>
        <taxon>Taphrinomycotina</taxon>
        <taxon>Taphrinomycetes</taxon>
        <taxon>Taphrinales</taxon>
        <taxon>Protomycetaceae</taxon>
        <taxon>Protomyces</taxon>
    </lineage>
</organism>
<feature type="compositionally biased region" description="Basic and acidic residues" evidence="1">
    <location>
        <begin position="408"/>
        <end position="422"/>
    </location>
</feature>
<evidence type="ECO:0000313" key="2">
    <source>
        <dbReference type="EMBL" id="ORY74333.1"/>
    </source>
</evidence>
<evidence type="ECO:0000313" key="3">
    <source>
        <dbReference type="Proteomes" id="UP000193685"/>
    </source>
</evidence>
<feature type="region of interest" description="Disordered" evidence="1">
    <location>
        <begin position="265"/>
        <end position="308"/>
    </location>
</feature>
<dbReference type="AlphaFoldDB" id="A0A1Y2ERW3"/>
<proteinExistence type="predicted"/>
<dbReference type="Proteomes" id="UP000193685">
    <property type="component" value="Unassembled WGS sequence"/>
</dbReference>